<dbReference type="EMBL" id="JH719392">
    <property type="protein sequence ID" value="EJC85774.1"/>
    <property type="molecule type" value="Genomic_DNA"/>
</dbReference>
<dbReference type="GO" id="GO:0016779">
    <property type="term" value="F:nucleotidyltransferase activity"/>
    <property type="evidence" value="ECO:0007669"/>
    <property type="project" value="UniProtKB-ARBA"/>
</dbReference>
<dbReference type="Gene3D" id="3.90.550.10">
    <property type="entry name" value="Spore Coat Polysaccharide Biosynthesis Protein SpsA, Chain A"/>
    <property type="match status" value="1"/>
</dbReference>
<feature type="region of interest" description="Disordered" evidence="2">
    <location>
        <begin position="1"/>
        <end position="29"/>
    </location>
</feature>
<sequence length="108" mass="11361">MVPTTDMKKKPATINYERMSDDPCNSGRSPEPMSVAIILLAAGRASRMGVGGPHKLLAEFAGVPLVRRSAERALLGGGFGARMRFGPLPSSYGAATFPSEQTSPANLN</sequence>
<evidence type="ECO:0000313" key="4">
    <source>
        <dbReference type="EMBL" id="EJC85342.1"/>
    </source>
</evidence>
<proteinExistence type="predicted"/>
<name>J0CN87_RHILT</name>
<protein>
    <recommendedName>
        <fullName evidence="3">MobA-like NTP transferase domain-containing protein</fullName>
    </recommendedName>
</protein>
<evidence type="ECO:0000313" key="5">
    <source>
        <dbReference type="EMBL" id="EJC85774.1"/>
    </source>
</evidence>
<accession>J0CN87</accession>
<dbReference type="InterPro" id="IPR025877">
    <property type="entry name" value="MobA-like_NTP_Trfase"/>
</dbReference>
<dbReference type="HOGENOM" id="CLU_2194832_0_0_5"/>
<evidence type="ECO:0000256" key="1">
    <source>
        <dbReference type="ARBA" id="ARBA00022842"/>
    </source>
</evidence>
<dbReference type="Proteomes" id="UP000005732">
    <property type="component" value="Unassembled WGS sequence"/>
</dbReference>
<evidence type="ECO:0000256" key="2">
    <source>
        <dbReference type="SAM" id="MobiDB-lite"/>
    </source>
</evidence>
<reference evidence="4" key="1">
    <citation type="submission" date="2012-02" db="EMBL/GenBank/DDBJ databases">
        <title>Improved High-Quality Draft Sequence of Rhizobium leguminosarum bv. trifolii WSM2297.</title>
        <authorList>
            <consortium name="US DOE Joint Genome Institute"/>
            <person name="Lucas S."/>
            <person name="Han J."/>
            <person name="Lapidus A."/>
            <person name="Cheng J.-F."/>
            <person name="Goodwin L."/>
            <person name="Pitluck S."/>
            <person name="Peters L."/>
            <person name="Ovchinnikova G."/>
            <person name="Zhang X."/>
            <person name="Detter J.C."/>
            <person name="Han C."/>
            <person name="Tapia R."/>
            <person name="Land M."/>
            <person name="Hauser L."/>
            <person name="Kyrpides N."/>
            <person name="Ivanova N."/>
            <person name="Pagani I."/>
            <person name="Brau L."/>
            <person name="Yates R."/>
            <person name="O'Hara G."/>
            <person name="Rui T."/>
            <person name="Howieson J."/>
            <person name="Reeve W."/>
            <person name="Woyke T."/>
        </authorList>
    </citation>
    <scope>NUCLEOTIDE SEQUENCE [LARGE SCALE GENOMIC DNA]</scope>
    <source>
        <strain evidence="4">WSM2297</strain>
    </source>
</reference>
<dbReference type="AlphaFoldDB" id="J0CN87"/>
<feature type="domain" description="MobA-like NTP transferase" evidence="3">
    <location>
        <begin position="38"/>
        <end position="73"/>
    </location>
</feature>
<dbReference type="EMBL" id="JH719392">
    <property type="protein sequence ID" value="EJC85342.1"/>
    <property type="molecule type" value="Genomic_DNA"/>
</dbReference>
<dbReference type="InterPro" id="IPR029044">
    <property type="entry name" value="Nucleotide-diphossugar_trans"/>
</dbReference>
<evidence type="ECO:0000259" key="3">
    <source>
        <dbReference type="Pfam" id="PF12804"/>
    </source>
</evidence>
<keyword evidence="1" id="KW-0460">Magnesium</keyword>
<dbReference type="Pfam" id="PF12804">
    <property type="entry name" value="NTP_transf_3"/>
    <property type="match status" value="1"/>
</dbReference>
<gene>
    <name evidence="4" type="ORF">Rleg4DRAFT_7222</name>
    <name evidence="5" type="ORF">Rleg4DRAFT_7669</name>
</gene>
<organism evidence="4">
    <name type="scientific">Rhizobium leguminosarum bv. trifolii WSM2297</name>
    <dbReference type="NCBI Taxonomy" id="754762"/>
    <lineage>
        <taxon>Bacteria</taxon>
        <taxon>Pseudomonadati</taxon>
        <taxon>Pseudomonadota</taxon>
        <taxon>Alphaproteobacteria</taxon>
        <taxon>Hyphomicrobiales</taxon>
        <taxon>Rhizobiaceae</taxon>
        <taxon>Rhizobium/Agrobacterium group</taxon>
        <taxon>Rhizobium</taxon>
    </lineage>
</organism>
<dbReference type="SUPFAM" id="SSF53448">
    <property type="entry name" value="Nucleotide-diphospho-sugar transferases"/>
    <property type="match status" value="1"/>
</dbReference>